<evidence type="ECO:0000313" key="2">
    <source>
        <dbReference type="Proteomes" id="UP000198397"/>
    </source>
</evidence>
<dbReference type="Proteomes" id="UP000198397">
    <property type="component" value="Unassembled WGS sequence"/>
</dbReference>
<keyword evidence="2" id="KW-1185">Reference proteome</keyword>
<protein>
    <recommendedName>
        <fullName evidence="3">CTP synthetase</fullName>
    </recommendedName>
</protein>
<reference evidence="1 2" key="1">
    <citation type="submission" date="2017-06" db="EMBL/GenBank/DDBJ databases">
        <authorList>
            <person name="Kim H.J."/>
            <person name="Triplett B.A."/>
        </authorList>
    </citation>
    <scope>NUCLEOTIDE SEQUENCE [LARGE SCALE GENOMIC DNA]</scope>
    <source>
        <strain evidence="1 2">DSM 8800</strain>
    </source>
</reference>
<dbReference type="AlphaFoldDB" id="A0A238WEA2"/>
<dbReference type="Pfam" id="PF23443">
    <property type="entry name" value="DUF7126"/>
    <property type="match status" value="1"/>
</dbReference>
<proteinExistence type="predicted"/>
<accession>A0A238WEA2</accession>
<sequence>MSGLTMLVVGDDPHGLGEELEALDVTITRVAVPVTGETMTDAGLADAAVVVVTEMSEAAALAVAKEHNPAVRAVTYSGRSLPAYAARVTDLAVDPDLVPVGVVAEELVAEATGEGVGTAPEEATD</sequence>
<dbReference type="InterPro" id="IPR055550">
    <property type="entry name" value="DUF7126"/>
</dbReference>
<name>A0A238WEA2_HALVU</name>
<dbReference type="RefSeq" id="WP_089384615.1">
    <property type="nucleotide sequence ID" value="NZ_FZNQ01000007.1"/>
</dbReference>
<evidence type="ECO:0008006" key="3">
    <source>
        <dbReference type="Google" id="ProtNLM"/>
    </source>
</evidence>
<dbReference type="OrthoDB" id="302988at2157"/>
<dbReference type="EMBL" id="FZNQ01000007">
    <property type="protein sequence ID" value="SNR44916.1"/>
    <property type="molecule type" value="Genomic_DNA"/>
</dbReference>
<organism evidence="1 2">
    <name type="scientific">Halorubrum vacuolatum</name>
    <name type="common">Natronobacterium vacuolatum</name>
    <dbReference type="NCBI Taxonomy" id="63740"/>
    <lineage>
        <taxon>Archaea</taxon>
        <taxon>Methanobacteriati</taxon>
        <taxon>Methanobacteriota</taxon>
        <taxon>Stenosarchaea group</taxon>
        <taxon>Halobacteria</taxon>
        <taxon>Halobacteriales</taxon>
        <taxon>Haloferacaceae</taxon>
        <taxon>Halorubrum</taxon>
    </lineage>
</organism>
<evidence type="ECO:0000313" key="1">
    <source>
        <dbReference type="EMBL" id="SNR44916.1"/>
    </source>
</evidence>
<gene>
    <name evidence="1" type="ORF">SAMN06264855_10776</name>
</gene>